<dbReference type="Pfam" id="PF00668">
    <property type="entry name" value="Condensation"/>
    <property type="match status" value="2"/>
</dbReference>
<dbReference type="InterPro" id="IPR000873">
    <property type="entry name" value="AMP-dep_synth/lig_dom"/>
</dbReference>
<evidence type="ECO:0000256" key="2">
    <source>
        <dbReference type="ARBA" id="ARBA00022450"/>
    </source>
</evidence>
<comment type="caution">
    <text evidence="7">The sequence shown here is derived from an EMBL/GenBank/DDBJ whole genome shotgun (WGS) entry which is preliminary data.</text>
</comment>
<gene>
    <name evidence="7" type="ORF">BJY18_001229</name>
</gene>
<dbReference type="GO" id="GO:0031177">
    <property type="term" value="F:phosphopantetheine binding"/>
    <property type="evidence" value="ECO:0007669"/>
    <property type="project" value="InterPro"/>
</dbReference>
<dbReference type="PROSITE" id="PS00012">
    <property type="entry name" value="PHOSPHOPANTETHEINE"/>
    <property type="match status" value="1"/>
</dbReference>
<dbReference type="InterPro" id="IPR009081">
    <property type="entry name" value="PP-bd_ACP"/>
</dbReference>
<dbReference type="GO" id="GO:0003824">
    <property type="term" value="F:catalytic activity"/>
    <property type="evidence" value="ECO:0007669"/>
    <property type="project" value="InterPro"/>
</dbReference>
<keyword evidence="3" id="KW-0597">Phosphoprotein</keyword>
<keyword evidence="2" id="KW-0596">Phosphopantetheine</keyword>
<dbReference type="FunFam" id="3.40.50.980:FF:000001">
    <property type="entry name" value="Non-ribosomal peptide synthetase"/>
    <property type="match status" value="1"/>
</dbReference>
<dbReference type="FunFam" id="3.40.50.12780:FF:000012">
    <property type="entry name" value="Non-ribosomal peptide synthetase"/>
    <property type="match status" value="1"/>
</dbReference>
<proteinExistence type="predicted"/>
<dbReference type="SUPFAM" id="SSF56801">
    <property type="entry name" value="Acetyl-CoA synthetase-like"/>
    <property type="match status" value="1"/>
</dbReference>
<dbReference type="NCBIfam" id="TIGR01733">
    <property type="entry name" value="AA-adenyl-dom"/>
    <property type="match status" value="1"/>
</dbReference>
<evidence type="ECO:0000256" key="3">
    <source>
        <dbReference type="ARBA" id="ARBA00022553"/>
    </source>
</evidence>
<dbReference type="GO" id="GO:0008610">
    <property type="term" value="P:lipid biosynthetic process"/>
    <property type="evidence" value="ECO:0007669"/>
    <property type="project" value="UniProtKB-ARBA"/>
</dbReference>
<dbReference type="Gene3D" id="1.10.1200.10">
    <property type="entry name" value="ACP-like"/>
    <property type="match status" value="1"/>
</dbReference>
<dbReference type="Gene3D" id="3.30.300.30">
    <property type="match status" value="1"/>
</dbReference>
<dbReference type="Gene3D" id="3.40.50.980">
    <property type="match status" value="2"/>
</dbReference>
<dbReference type="SUPFAM" id="SSF47336">
    <property type="entry name" value="ACP-like"/>
    <property type="match status" value="1"/>
</dbReference>
<dbReference type="GO" id="GO:0043041">
    <property type="term" value="P:amino acid activation for nonribosomal peptide biosynthetic process"/>
    <property type="evidence" value="ECO:0007669"/>
    <property type="project" value="TreeGrafter"/>
</dbReference>
<dbReference type="PROSITE" id="PS50075">
    <property type="entry name" value="CARRIER"/>
    <property type="match status" value="1"/>
</dbReference>
<dbReference type="GO" id="GO:0005829">
    <property type="term" value="C:cytosol"/>
    <property type="evidence" value="ECO:0007669"/>
    <property type="project" value="TreeGrafter"/>
</dbReference>
<dbReference type="Pfam" id="PF13193">
    <property type="entry name" value="AMP-binding_C"/>
    <property type="match status" value="1"/>
</dbReference>
<dbReference type="InterPro" id="IPR020845">
    <property type="entry name" value="AMP-binding_CS"/>
</dbReference>
<dbReference type="RefSeq" id="WP_184778436.1">
    <property type="nucleotide sequence ID" value="NZ_JACHMG010000001.1"/>
</dbReference>
<organism evidence="7 8">
    <name type="scientific">Amycolatopsis jiangsuensis</name>
    <dbReference type="NCBI Taxonomy" id="1181879"/>
    <lineage>
        <taxon>Bacteria</taxon>
        <taxon>Bacillati</taxon>
        <taxon>Actinomycetota</taxon>
        <taxon>Actinomycetes</taxon>
        <taxon>Pseudonocardiales</taxon>
        <taxon>Pseudonocardiaceae</taxon>
        <taxon>Amycolatopsis</taxon>
    </lineage>
</organism>
<sequence>MRETPEAVAVELGRRKLTYRELGAAANRVARALVQAGAAAESVVAVAAERSPDWVAAVLGVVQAGATYLPLDADYPAQRISFIVSDSGCATVLTDCATKAKLPELAVPIQELPVQELPELRAGAVRLPEIRSAQSAYVIYTSGSTGQPKGVAVTHSGMEALVAQARGHLRIAPGSRVLQASSPAFDTSVWELFATLLSGATLVLAKKEELEPGRPLAGTIDRNGVTHVALTPSVVVPLRPEWVPGLRCLIVAGETTNPDLVATWAPGRTMINAYGPSETTVCASMSGPLAVTGKMPTIGRPVEKASIQVLDGRLAQVPPGSIGELYVAGPALGRGYLSRPKLTAERFVADPFGGAGERMYRTGDLASWTAGGELMFHGRADSQIKIHGVRIEPHEVEAVLTGHPGVADALVTSLDLPRGKQLVAYVVPAAETGLSTSRDYGSIALDSEFVHSELRQLVLSRLPAPFVPASFVTVDRIPLTLNGKPDLSALPQPAPRRTEYRAARNEIEESFAAHFAEVLGLGQVGIDDDFFAIGGDSIQSIQVVSRARRHGVEVSAREIFEKRTAAALAALVASRSASGAAPRPPELEHGSAGSFPLLPVAQWIRGWGAGFDRFLQAMVVQLPEGIDSTTLTATLRAVLEHHDMFRMRLTADEIVLAPRGTAEPALDRVEWTGQWGAEWQASVRQELERVAAGLDPATGDVARFVWYDGDPGRLLIALHHLVIDGVSWRILLADLEDAWAAVREGRRPELPKAGTSPGVWARALAEEARSSRRAAELPLWQSILAGPASSLGTRSLDPDVDTLETVVRTSISLPVAVAEPLLTAVPTAFRAEVMDGLTAGLALALAKWRSDKGMDESSLLLHVEGHGREEEAVPGAELSRTVGWFTTVFPIRLDLAGADLEDAFDGGAAAGKAVKLTKELFRSIPDKGLGYGLLRHFNPDTSAELDGQPLGEICFNYLGRFAPTDSGAWSQVEVPALTVLDAAQDPKMPASASLEVSALLKAGPEGERLQAVLAAPSGLLSQDELTALAGLLTAAWTGLARHARAAASSLTPSDVPLAPVAQDDLDQWAHEHPGLVEVWPLLPLQAGLLFHSLHSNSGADAYQMQYVLRLTGDLDPGRMRAAAQALQDRHAGLRTTFAPDSRGELFQLVLESVALPWETRDLSALDAAERDRLFERFLAEDLRDRFALGTPPMVRMTLIRMSEGESELVLTVHHAILDGWSVPVLVRDLLLLYGSATAGLPRAGNQRDFLAWYAKQDKIEAEQAWKRELDGAQPTLVGDAAGRPGGTDTIRKAHVPLDAADSRALVSAAADLGVTANTVFQAAWGMLLSQLTGRADIIFGAAVSGRSSPVPGIETVVGMLLNTVPVRVDCSPERTVGGLIVALQARQAGLVSYQHHGLSELQQLTRRRTLFDTMVSFESFPLDRAGIAQEGESAGVSVTGIRAFTPNHYPLSLVVYADSESPLRAIVHYQSHIFYADAAASIASRLAAILQQVGRDVAKKVGALLLEGAAGDASAADIRRLGWNAK</sequence>
<dbReference type="Pfam" id="PF00501">
    <property type="entry name" value="AMP-binding"/>
    <property type="match status" value="1"/>
</dbReference>
<dbReference type="InterPro" id="IPR036736">
    <property type="entry name" value="ACP-like_sf"/>
</dbReference>
<feature type="domain" description="Carrier" evidence="6">
    <location>
        <begin position="502"/>
        <end position="576"/>
    </location>
</feature>
<dbReference type="InterPro" id="IPR045851">
    <property type="entry name" value="AMP-bd_C_sf"/>
</dbReference>
<dbReference type="InterPro" id="IPR023213">
    <property type="entry name" value="CAT-like_dom_sf"/>
</dbReference>
<dbReference type="GO" id="GO:0017000">
    <property type="term" value="P:antibiotic biosynthetic process"/>
    <property type="evidence" value="ECO:0007669"/>
    <property type="project" value="UniProtKB-KW"/>
</dbReference>
<keyword evidence="4" id="KW-0677">Repeat</keyword>
<dbReference type="Proteomes" id="UP000581769">
    <property type="component" value="Unassembled WGS sequence"/>
</dbReference>
<dbReference type="InterPro" id="IPR010071">
    <property type="entry name" value="AA_adenyl_dom"/>
</dbReference>
<dbReference type="PANTHER" id="PTHR45527">
    <property type="entry name" value="NONRIBOSOMAL PEPTIDE SYNTHETASE"/>
    <property type="match status" value="1"/>
</dbReference>
<keyword evidence="8" id="KW-1185">Reference proteome</keyword>
<dbReference type="Pfam" id="PF00550">
    <property type="entry name" value="PP-binding"/>
    <property type="match status" value="1"/>
</dbReference>
<dbReference type="Gene3D" id="3.30.559.30">
    <property type="entry name" value="Nonribosomal peptide synthetase, condensation domain"/>
    <property type="match status" value="2"/>
</dbReference>
<keyword evidence="5" id="KW-0045">Antibiotic biosynthesis</keyword>
<evidence type="ECO:0000259" key="6">
    <source>
        <dbReference type="PROSITE" id="PS50075"/>
    </source>
</evidence>
<evidence type="ECO:0000256" key="5">
    <source>
        <dbReference type="ARBA" id="ARBA00023194"/>
    </source>
</evidence>
<dbReference type="InterPro" id="IPR025110">
    <property type="entry name" value="AMP-bd_C"/>
</dbReference>
<evidence type="ECO:0000313" key="8">
    <source>
        <dbReference type="Proteomes" id="UP000581769"/>
    </source>
</evidence>
<dbReference type="Gene3D" id="2.30.38.10">
    <property type="entry name" value="Luciferase, Domain 3"/>
    <property type="match status" value="1"/>
</dbReference>
<dbReference type="InterPro" id="IPR010060">
    <property type="entry name" value="NRPS_synth"/>
</dbReference>
<evidence type="ECO:0000256" key="1">
    <source>
        <dbReference type="ARBA" id="ARBA00001957"/>
    </source>
</evidence>
<dbReference type="FunFam" id="1.10.1200.10:FF:000005">
    <property type="entry name" value="Nonribosomal peptide synthetase 1"/>
    <property type="match status" value="1"/>
</dbReference>
<accession>A0A840IRU0</accession>
<dbReference type="GO" id="GO:0044550">
    <property type="term" value="P:secondary metabolite biosynthetic process"/>
    <property type="evidence" value="ECO:0007669"/>
    <property type="project" value="TreeGrafter"/>
</dbReference>
<comment type="cofactor">
    <cofactor evidence="1">
        <name>pantetheine 4'-phosphate</name>
        <dbReference type="ChEBI" id="CHEBI:47942"/>
    </cofactor>
</comment>
<dbReference type="InterPro" id="IPR006162">
    <property type="entry name" value="Ppantetheine_attach_site"/>
</dbReference>
<dbReference type="InterPro" id="IPR001242">
    <property type="entry name" value="Condensation_dom"/>
</dbReference>
<name>A0A840IRU0_9PSEU</name>
<dbReference type="InterPro" id="IPR020806">
    <property type="entry name" value="PKS_PP-bd"/>
</dbReference>
<evidence type="ECO:0000313" key="7">
    <source>
        <dbReference type="EMBL" id="MBB4683744.1"/>
    </source>
</evidence>
<dbReference type="PROSITE" id="PS00455">
    <property type="entry name" value="AMP_BINDING"/>
    <property type="match status" value="1"/>
</dbReference>
<evidence type="ECO:0000256" key="4">
    <source>
        <dbReference type="ARBA" id="ARBA00022737"/>
    </source>
</evidence>
<dbReference type="SMART" id="SM00823">
    <property type="entry name" value="PKS_PP"/>
    <property type="match status" value="1"/>
</dbReference>
<dbReference type="Gene3D" id="3.30.559.10">
    <property type="entry name" value="Chloramphenicol acetyltransferase-like domain"/>
    <property type="match status" value="2"/>
</dbReference>
<dbReference type="NCBIfam" id="TIGR01720">
    <property type="entry name" value="NRPS-para261"/>
    <property type="match status" value="1"/>
</dbReference>
<dbReference type="SUPFAM" id="SSF52777">
    <property type="entry name" value="CoA-dependent acyltransferases"/>
    <property type="match status" value="4"/>
</dbReference>
<protein>
    <submittedName>
        <fullName evidence="7">Amino acid adenylation domain-containing protein/non-ribosomal peptide synthase protein (TIGR01720 family)</fullName>
    </submittedName>
</protein>
<dbReference type="EMBL" id="JACHMG010000001">
    <property type="protein sequence ID" value="MBB4683744.1"/>
    <property type="molecule type" value="Genomic_DNA"/>
</dbReference>
<dbReference type="PANTHER" id="PTHR45527:SF1">
    <property type="entry name" value="FATTY ACID SYNTHASE"/>
    <property type="match status" value="1"/>
</dbReference>
<reference evidence="7 8" key="1">
    <citation type="submission" date="2020-08" db="EMBL/GenBank/DDBJ databases">
        <title>Sequencing the genomes of 1000 actinobacteria strains.</title>
        <authorList>
            <person name="Klenk H.-P."/>
        </authorList>
    </citation>
    <scope>NUCLEOTIDE SEQUENCE [LARGE SCALE GENOMIC DNA]</scope>
    <source>
        <strain evidence="7 8">DSM 45859</strain>
    </source>
</reference>